<dbReference type="GO" id="GO:0004784">
    <property type="term" value="F:superoxide dismutase activity"/>
    <property type="evidence" value="ECO:0007669"/>
    <property type="project" value="UniProtKB-EC"/>
</dbReference>
<dbReference type="InterPro" id="IPR036423">
    <property type="entry name" value="SOD-like_Cu/Zn_dom_sf"/>
</dbReference>
<dbReference type="Gene3D" id="2.60.40.200">
    <property type="entry name" value="Superoxide dismutase, copper/zinc binding domain"/>
    <property type="match status" value="1"/>
</dbReference>
<reference evidence="3" key="1">
    <citation type="journal article" date="2019" name="bioRxiv">
        <title>The Genome of the Zebra Mussel, Dreissena polymorpha: A Resource for Invasive Species Research.</title>
        <authorList>
            <person name="McCartney M.A."/>
            <person name="Auch B."/>
            <person name="Kono T."/>
            <person name="Mallez S."/>
            <person name="Zhang Y."/>
            <person name="Obille A."/>
            <person name="Becker A."/>
            <person name="Abrahante J.E."/>
            <person name="Garbe J."/>
            <person name="Badalamenti J.P."/>
            <person name="Herman A."/>
            <person name="Mangelson H."/>
            <person name="Liachko I."/>
            <person name="Sullivan S."/>
            <person name="Sone E.D."/>
            <person name="Koren S."/>
            <person name="Silverstein K.A.T."/>
            <person name="Beckman K.B."/>
            <person name="Gohl D.M."/>
        </authorList>
    </citation>
    <scope>NUCLEOTIDE SEQUENCE</scope>
    <source>
        <strain evidence="3">Duluth1</strain>
        <tissue evidence="3">Whole animal</tissue>
    </source>
</reference>
<keyword evidence="4" id="KW-1185">Reference proteome</keyword>
<dbReference type="PANTHER" id="PTHR10003">
    <property type="entry name" value="SUPEROXIDE DISMUTASE CU-ZN -RELATED"/>
    <property type="match status" value="1"/>
</dbReference>
<keyword evidence="1" id="KW-0560">Oxidoreductase</keyword>
<dbReference type="PROSITE" id="PS00332">
    <property type="entry name" value="SOD_CU_ZN_2"/>
    <property type="match status" value="1"/>
</dbReference>
<evidence type="ECO:0000256" key="1">
    <source>
        <dbReference type="RuleBase" id="RU000393"/>
    </source>
</evidence>
<dbReference type="InterPro" id="IPR018152">
    <property type="entry name" value="SOD_Cu/Zn_BS"/>
</dbReference>
<dbReference type="AlphaFoldDB" id="A0A9D4CH99"/>
<comment type="caution">
    <text evidence="3">The sequence shown here is derived from an EMBL/GenBank/DDBJ whole genome shotgun (WGS) entry which is preliminary data.</text>
</comment>
<dbReference type="PRINTS" id="PR00068">
    <property type="entry name" value="CUZNDISMTASE"/>
</dbReference>
<dbReference type="Proteomes" id="UP000828390">
    <property type="component" value="Unassembled WGS sequence"/>
</dbReference>
<reference evidence="3" key="2">
    <citation type="submission" date="2020-11" db="EMBL/GenBank/DDBJ databases">
        <authorList>
            <person name="McCartney M.A."/>
            <person name="Auch B."/>
            <person name="Kono T."/>
            <person name="Mallez S."/>
            <person name="Becker A."/>
            <person name="Gohl D.M."/>
            <person name="Silverstein K.A.T."/>
            <person name="Koren S."/>
            <person name="Bechman K.B."/>
            <person name="Herman A."/>
            <person name="Abrahante J.E."/>
            <person name="Garbe J."/>
        </authorList>
    </citation>
    <scope>NUCLEOTIDE SEQUENCE</scope>
    <source>
        <strain evidence="3">Duluth1</strain>
        <tissue evidence="3">Whole animal</tissue>
    </source>
</reference>
<accession>A0A9D4CH99</accession>
<comment type="similarity">
    <text evidence="1">Belongs to the Cu-Zn superoxide dismutase family.</text>
</comment>
<dbReference type="PROSITE" id="PS00087">
    <property type="entry name" value="SOD_CU_ZN_1"/>
    <property type="match status" value="1"/>
</dbReference>
<comment type="catalytic activity">
    <reaction evidence="1">
        <text>2 superoxide + 2 H(+) = H2O2 + O2</text>
        <dbReference type="Rhea" id="RHEA:20696"/>
        <dbReference type="ChEBI" id="CHEBI:15378"/>
        <dbReference type="ChEBI" id="CHEBI:15379"/>
        <dbReference type="ChEBI" id="CHEBI:16240"/>
        <dbReference type="ChEBI" id="CHEBI:18421"/>
        <dbReference type="EC" id="1.15.1.1"/>
    </reaction>
</comment>
<dbReference type="Pfam" id="PF00080">
    <property type="entry name" value="Sod_Cu"/>
    <property type="match status" value="1"/>
</dbReference>
<dbReference type="EMBL" id="JAIWYP010000012">
    <property type="protein sequence ID" value="KAH3725254.1"/>
    <property type="molecule type" value="Genomic_DNA"/>
</dbReference>
<dbReference type="GO" id="GO:0005507">
    <property type="term" value="F:copper ion binding"/>
    <property type="evidence" value="ECO:0007669"/>
    <property type="project" value="InterPro"/>
</dbReference>
<proteinExistence type="inferred from homology"/>
<name>A0A9D4CH99_DREPO</name>
<dbReference type="InterPro" id="IPR024134">
    <property type="entry name" value="SOD_Cu/Zn_/chaperone"/>
</dbReference>
<sequence>MSLFPTVSGQWGWMLPPAYTCIERPVQAVCHMVPNPNYQVGNIQGLVVFTQRITCFGHYALQVKVSVTGLPSDGNWTYHGFHVHESGDMSRGCESMGPHFNPYRTQHGSPADPANRRHVGALGNMVKDPFGNMQGAIFDNLASLVGPTSILHRGVVLHEGQDDLGRGGNEESLRTGNSGRRLACCYIQPL</sequence>
<comment type="cofactor">
    <cofactor evidence="1">
        <name>Cu cation</name>
        <dbReference type="ChEBI" id="CHEBI:23378"/>
    </cofactor>
    <text evidence="1">Binds 1 copper ion per subunit.</text>
</comment>
<gene>
    <name evidence="3" type="ORF">DPMN_051089</name>
</gene>
<dbReference type="EC" id="1.15.1.1" evidence="1"/>
<evidence type="ECO:0000313" key="3">
    <source>
        <dbReference type="EMBL" id="KAH3725254.1"/>
    </source>
</evidence>
<evidence type="ECO:0000313" key="4">
    <source>
        <dbReference type="Proteomes" id="UP000828390"/>
    </source>
</evidence>
<keyword evidence="1" id="KW-0186">Copper</keyword>
<dbReference type="InterPro" id="IPR001424">
    <property type="entry name" value="SOD_Cu_Zn_dom"/>
</dbReference>
<dbReference type="SUPFAM" id="SSF49329">
    <property type="entry name" value="Cu,Zn superoxide dismutase-like"/>
    <property type="match status" value="1"/>
</dbReference>
<comment type="function">
    <text evidence="1">Destroys radicals which are normally produced within the cells and which are toxic to biological systems.</text>
</comment>
<dbReference type="CDD" id="cd00305">
    <property type="entry name" value="Cu-Zn_Superoxide_Dismutase"/>
    <property type="match status" value="1"/>
</dbReference>
<organism evidence="3 4">
    <name type="scientific">Dreissena polymorpha</name>
    <name type="common">Zebra mussel</name>
    <name type="synonym">Mytilus polymorpha</name>
    <dbReference type="NCBI Taxonomy" id="45954"/>
    <lineage>
        <taxon>Eukaryota</taxon>
        <taxon>Metazoa</taxon>
        <taxon>Spiralia</taxon>
        <taxon>Lophotrochozoa</taxon>
        <taxon>Mollusca</taxon>
        <taxon>Bivalvia</taxon>
        <taxon>Autobranchia</taxon>
        <taxon>Heteroconchia</taxon>
        <taxon>Euheterodonta</taxon>
        <taxon>Imparidentia</taxon>
        <taxon>Neoheterodontei</taxon>
        <taxon>Myida</taxon>
        <taxon>Dreissenoidea</taxon>
        <taxon>Dreissenidae</taxon>
        <taxon>Dreissena</taxon>
    </lineage>
</organism>
<evidence type="ECO:0000259" key="2">
    <source>
        <dbReference type="Pfam" id="PF00080"/>
    </source>
</evidence>
<protein>
    <recommendedName>
        <fullName evidence="1">Superoxide dismutase [Cu-Zn]</fullName>
        <ecNumber evidence="1">1.15.1.1</ecNumber>
    </recommendedName>
</protein>
<keyword evidence="1" id="KW-0479">Metal-binding</keyword>
<feature type="domain" description="Superoxide dismutase copper/zinc binding" evidence="2">
    <location>
        <begin position="44"/>
        <end position="187"/>
    </location>
</feature>
<keyword evidence="1" id="KW-0862">Zinc</keyword>
<comment type="cofactor">
    <cofactor evidence="1">
        <name>Zn(2+)</name>
        <dbReference type="ChEBI" id="CHEBI:29105"/>
    </cofactor>
    <text evidence="1">Binds 1 zinc ion per subunit.</text>
</comment>